<evidence type="ECO:0000313" key="2">
    <source>
        <dbReference type="Proteomes" id="UP000321787"/>
    </source>
</evidence>
<name>A0A510UIM4_ALIFS</name>
<reference evidence="1 2" key="1">
    <citation type="submission" date="2019-07" db="EMBL/GenBank/DDBJ databases">
        <title>Whole genome shotgun sequence of Aliivibrio fischeri NBRC 101058.</title>
        <authorList>
            <person name="Hosoyama A."/>
            <person name="Uohara A."/>
            <person name="Ohji S."/>
            <person name="Ichikawa N."/>
        </authorList>
    </citation>
    <scope>NUCLEOTIDE SEQUENCE [LARGE SCALE GENOMIC DNA]</scope>
    <source>
        <strain evidence="1 2">NBRC 101058</strain>
    </source>
</reference>
<dbReference type="InterPro" id="IPR043129">
    <property type="entry name" value="ATPase_NBD"/>
</dbReference>
<dbReference type="AlphaFoldDB" id="A0A510UIM4"/>
<comment type="caution">
    <text evidence="1">The sequence shown here is derived from an EMBL/GenBank/DDBJ whole genome shotgun (WGS) entry which is preliminary data.</text>
</comment>
<protein>
    <submittedName>
        <fullName evidence="1">MSHA biogenesis protein MshI</fullName>
    </submittedName>
</protein>
<dbReference type="EMBL" id="BJTZ01000016">
    <property type="protein sequence ID" value="GEK14494.1"/>
    <property type="molecule type" value="Genomic_DNA"/>
</dbReference>
<evidence type="ECO:0000313" key="1">
    <source>
        <dbReference type="EMBL" id="GEK14494.1"/>
    </source>
</evidence>
<proteinExistence type="predicted"/>
<sequence length="508" mass="56481">MRVTCVPYENVVSKVRKVEQSMKMMDAFKKLKLSRSVKTTTSIVILQGGVYIAKSDGFDELKEHSFTPTSQPQAWKDVIVEACEKAGVTNSSANVILGSHLYQSFQIDNPNLPKEELAGALPFLVKDLITDRIADIVADGIETINGKLQVYISQVTTLHTLIDSLSPLSIQINNVTPDELLWAYSQPEDGSFMLLNHSQSADFKLLAFNNGHLHLNRSLRGITAPLTGDQANSFQMDSLALELQRSLDYLSSQLHGVSINNLFFRCDDEDDALLALELQNRLGVKVASLLVDEPRAFRSGEVLAWLALFNTPSINLFHETLKPKTDYFTLQNVMISWGVGLALSIAVVGYYQWQIYNLETTINVNSLKESNYKQELATLNKKLESHKPSAAKLAAIKRLNDDIQSKKASLKVIDNFDEGMQVGYSGVMSSLTQLGKGNISLNKIYISGDKVNFAGYARTPDVIPRWVQSFDSELHLVGRTFDQLEIKTDDKGLVSFILNTKASEGNHE</sequence>
<gene>
    <name evidence="1" type="primary">mshI</name>
    <name evidence="1" type="ORF">AFI02nite_25300</name>
</gene>
<accession>A0A510UIM4</accession>
<dbReference type="InterPro" id="IPR016871">
    <property type="entry name" value="MSHA_biogenesis_MshI"/>
</dbReference>
<organism evidence="1 2">
    <name type="scientific">Aliivibrio fischeri</name>
    <name type="common">Vibrio fischeri</name>
    <dbReference type="NCBI Taxonomy" id="668"/>
    <lineage>
        <taxon>Bacteria</taxon>
        <taxon>Pseudomonadati</taxon>
        <taxon>Pseudomonadota</taxon>
        <taxon>Gammaproteobacteria</taxon>
        <taxon>Vibrionales</taxon>
        <taxon>Vibrionaceae</taxon>
        <taxon>Aliivibrio</taxon>
    </lineage>
</organism>
<dbReference type="PIRSF" id="PIRSF028153">
    <property type="entry name" value="MSHA_biogenesis_protein_MshI"/>
    <property type="match status" value="1"/>
</dbReference>
<dbReference type="SUPFAM" id="SSF53067">
    <property type="entry name" value="Actin-like ATPase domain"/>
    <property type="match status" value="1"/>
</dbReference>
<dbReference type="RefSeq" id="WP_236782305.1">
    <property type="nucleotide sequence ID" value="NZ_WOBM01000010.1"/>
</dbReference>
<dbReference type="Proteomes" id="UP000321787">
    <property type="component" value="Unassembled WGS sequence"/>
</dbReference>